<evidence type="ECO:0000313" key="1">
    <source>
        <dbReference type="EMBL" id="PAV69974.1"/>
    </source>
</evidence>
<dbReference type="OrthoDB" id="3355217at2759"/>
<sequence>MKALKSDSLTGGATFYALAPPDEDIEQHRKATSAEKDNSSRYWKASVIKKMEFEQLEMMSCLQYVLESFTEARSTSEATEAANLAQLMSAEDCLNPLTSITNPWDYEILPGNMFADQVRVMEMPGTSQFNICPACNSEGTIHCFHCRGMGTDKCNFCRGTGMKSGVAHPAVYTHPMVATFPHADLSRGYASSSTAMARNGNQIYGLGTPMHFMSKTGVPPPGIGTHDLCYMCHGRGVKECYYCKGNGKKPCSSCCGSGKVRNYTRIKVYFKTEKAEFYTESEIPRKLLANVEGKEIFSEEKQYVLPITKYPVKEICEQSKLFCAQHLQKCLGVCRVIMQRHSLVAIPVCKVHYVLGKSKGIFFVYGTERQCYVPKYPAKCTIL</sequence>
<comment type="caution">
    <text evidence="1">The sequence shown here is derived from an EMBL/GenBank/DDBJ whole genome shotgun (WGS) entry which is preliminary data.</text>
</comment>
<dbReference type="InterPro" id="IPR052789">
    <property type="entry name" value="SSUH2_homolog"/>
</dbReference>
<dbReference type="Proteomes" id="UP000218231">
    <property type="component" value="Unassembled WGS sequence"/>
</dbReference>
<dbReference type="PANTHER" id="PTHR48465:SF1">
    <property type="entry name" value="PROTEIN SSUH2 HOMOLOG"/>
    <property type="match status" value="1"/>
</dbReference>
<proteinExistence type="predicted"/>
<dbReference type="STRING" id="2018661.A0A2A2K7R8"/>
<evidence type="ECO:0000313" key="2">
    <source>
        <dbReference type="Proteomes" id="UP000218231"/>
    </source>
</evidence>
<dbReference type="PANTHER" id="PTHR48465">
    <property type="entry name" value="PROTEIN SSUH2 HOMOLOG"/>
    <property type="match status" value="1"/>
</dbReference>
<dbReference type="AlphaFoldDB" id="A0A2A2K7R8"/>
<reference evidence="1 2" key="1">
    <citation type="journal article" date="2017" name="Curr. Biol.">
        <title>Genome architecture and evolution of a unichromosomal asexual nematode.</title>
        <authorList>
            <person name="Fradin H."/>
            <person name="Zegar C."/>
            <person name="Gutwein M."/>
            <person name="Lucas J."/>
            <person name="Kovtun M."/>
            <person name="Corcoran D."/>
            <person name="Baugh L.R."/>
            <person name="Kiontke K."/>
            <person name="Gunsalus K."/>
            <person name="Fitch D.H."/>
            <person name="Piano F."/>
        </authorList>
    </citation>
    <scope>NUCLEOTIDE SEQUENCE [LARGE SCALE GENOMIC DNA]</scope>
    <source>
        <strain evidence="1">PF1309</strain>
    </source>
</reference>
<dbReference type="EMBL" id="LIAE01009380">
    <property type="protein sequence ID" value="PAV69974.1"/>
    <property type="molecule type" value="Genomic_DNA"/>
</dbReference>
<accession>A0A2A2K7R8</accession>
<organism evidence="1 2">
    <name type="scientific">Diploscapter pachys</name>
    <dbReference type="NCBI Taxonomy" id="2018661"/>
    <lineage>
        <taxon>Eukaryota</taxon>
        <taxon>Metazoa</taxon>
        <taxon>Ecdysozoa</taxon>
        <taxon>Nematoda</taxon>
        <taxon>Chromadorea</taxon>
        <taxon>Rhabditida</taxon>
        <taxon>Rhabditina</taxon>
        <taxon>Rhabditomorpha</taxon>
        <taxon>Rhabditoidea</taxon>
        <taxon>Rhabditidae</taxon>
        <taxon>Diploscapter</taxon>
    </lineage>
</organism>
<protein>
    <submittedName>
        <fullName evidence="1">Uncharacterized protein</fullName>
    </submittedName>
</protein>
<name>A0A2A2K7R8_9BILA</name>
<gene>
    <name evidence="1" type="ORF">WR25_10920</name>
</gene>
<keyword evidence="2" id="KW-1185">Reference proteome</keyword>